<dbReference type="Gene3D" id="3.90.960.10">
    <property type="entry name" value="YbaK/aminoacyl-tRNA synthetase-associated domain"/>
    <property type="match status" value="1"/>
</dbReference>
<gene>
    <name evidence="6" type="ORF">RGI145_05880</name>
</gene>
<evidence type="ECO:0000256" key="1">
    <source>
        <dbReference type="ARBA" id="ARBA00009798"/>
    </source>
</evidence>
<proteinExistence type="inferred from homology"/>
<dbReference type="AlphaFoldDB" id="A0A1L7AD38"/>
<keyword evidence="3 4" id="KW-0456">Lyase</keyword>
<name>A0A1L7AD38_9PROT</name>
<dbReference type="RefSeq" id="WP_075797634.1">
    <property type="nucleotide sequence ID" value="NZ_CP015583.1"/>
</dbReference>
<dbReference type="CDD" id="cd00002">
    <property type="entry name" value="YbaK_deacylase"/>
    <property type="match status" value="1"/>
</dbReference>
<dbReference type="Pfam" id="PF04073">
    <property type="entry name" value="tRNA_edit"/>
    <property type="match status" value="1"/>
</dbReference>
<dbReference type="InterPro" id="IPR004369">
    <property type="entry name" value="Prolyl-tRNA_editing_YbaK/EbsC"/>
</dbReference>
<accession>A0A1L7AD38</accession>
<sequence>MSNATPATRFLDKAGIAYERRHYDYAPGAERIGLQAAEAIGEPPSRVLKTLLARVDGRPVCVLLPSDQEVSMKRLAAGFGGKSAEMMPPGEAERLTGYHVGGISPFGQRRRLPTAIEEAALAEPYVFVNGGQRGLQLRLAPAEARAALEAVALRLMA</sequence>
<dbReference type="NCBIfam" id="TIGR00011">
    <property type="entry name" value="YbaK_EbsC"/>
    <property type="match status" value="1"/>
</dbReference>
<dbReference type="PANTHER" id="PTHR30411:SF0">
    <property type="entry name" value="CYS-TRNA(PRO)_CYS-TRNA(CYS) DEACYLASE YBAK"/>
    <property type="match status" value="1"/>
</dbReference>
<evidence type="ECO:0000313" key="7">
    <source>
        <dbReference type="Proteomes" id="UP000185494"/>
    </source>
</evidence>
<dbReference type="SUPFAM" id="SSF55826">
    <property type="entry name" value="YbaK/ProRS associated domain"/>
    <property type="match status" value="1"/>
</dbReference>
<dbReference type="GO" id="GO:0016829">
    <property type="term" value="F:lyase activity"/>
    <property type="evidence" value="ECO:0007669"/>
    <property type="project" value="UniProtKB-KW"/>
</dbReference>
<dbReference type="GO" id="GO:0006412">
    <property type="term" value="P:translation"/>
    <property type="evidence" value="ECO:0007669"/>
    <property type="project" value="UniProtKB-KW"/>
</dbReference>
<comment type="similarity">
    <text evidence="1 4">Belongs to the prolyl-tRNA editing family. YbaK/EbsC subfamily.</text>
</comment>
<dbReference type="PIRSF" id="PIRSF006181">
    <property type="entry name" value="EbsC_YbaK"/>
    <property type="match status" value="1"/>
</dbReference>
<dbReference type="KEGG" id="rgi:RGI145_05880"/>
<evidence type="ECO:0000256" key="4">
    <source>
        <dbReference type="PIRNR" id="PIRNR006181"/>
    </source>
</evidence>
<dbReference type="InterPro" id="IPR036754">
    <property type="entry name" value="YbaK/aa-tRNA-synt-asso_dom_sf"/>
</dbReference>
<dbReference type="EC" id="4.2.-.-" evidence="4"/>
<evidence type="ECO:0000313" key="6">
    <source>
        <dbReference type="EMBL" id="APT56704.1"/>
    </source>
</evidence>
<dbReference type="STRING" id="257708.RGI145_05880"/>
<reference evidence="6 7" key="1">
    <citation type="submission" date="2016-05" db="EMBL/GenBank/DDBJ databases">
        <title>Complete Genome and Methylome Analysis of Psychrotrophic Bacterial Isolates from Antarctic Lake Untersee.</title>
        <authorList>
            <person name="Fomenkov A."/>
            <person name="Akimov V.N."/>
            <person name="Vasilyeva L.V."/>
            <person name="Andersen D."/>
            <person name="Vincze T."/>
            <person name="Roberts R.J."/>
        </authorList>
    </citation>
    <scope>NUCLEOTIDE SEQUENCE [LARGE SCALE GENOMIC DNA]</scope>
    <source>
        <strain evidence="6 7">U14-5</strain>
    </source>
</reference>
<protein>
    <recommendedName>
        <fullName evidence="4">Cys-tRNA(Pro)/Cys-tRNA(Cys) deacylase</fullName>
        <ecNumber evidence="4">4.2.-.-</ecNumber>
    </recommendedName>
</protein>
<dbReference type="Proteomes" id="UP000185494">
    <property type="component" value="Chromosome 1"/>
</dbReference>
<dbReference type="EMBL" id="CP015583">
    <property type="protein sequence ID" value="APT56704.1"/>
    <property type="molecule type" value="Genomic_DNA"/>
</dbReference>
<dbReference type="PANTHER" id="PTHR30411">
    <property type="entry name" value="CYTOPLASMIC PROTEIN"/>
    <property type="match status" value="1"/>
</dbReference>
<dbReference type="InterPro" id="IPR007214">
    <property type="entry name" value="YbaK/aa-tRNA-synth-assoc-dom"/>
</dbReference>
<feature type="domain" description="YbaK/aminoacyl-tRNA synthetase-associated" evidence="5">
    <location>
        <begin position="35"/>
        <end position="144"/>
    </location>
</feature>
<dbReference type="GO" id="GO:0002161">
    <property type="term" value="F:aminoacyl-tRNA deacylase activity"/>
    <property type="evidence" value="ECO:0007669"/>
    <property type="project" value="InterPro"/>
</dbReference>
<evidence type="ECO:0000256" key="3">
    <source>
        <dbReference type="ARBA" id="ARBA00023239"/>
    </source>
</evidence>
<evidence type="ECO:0000256" key="2">
    <source>
        <dbReference type="ARBA" id="ARBA00022917"/>
    </source>
</evidence>
<organism evidence="6 7">
    <name type="scientific">Roseomonas gilardii</name>
    <dbReference type="NCBI Taxonomy" id="257708"/>
    <lineage>
        <taxon>Bacteria</taxon>
        <taxon>Pseudomonadati</taxon>
        <taxon>Pseudomonadota</taxon>
        <taxon>Alphaproteobacteria</taxon>
        <taxon>Acetobacterales</taxon>
        <taxon>Roseomonadaceae</taxon>
        <taxon>Roseomonas</taxon>
    </lineage>
</organism>
<evidence type="ECO:0000259" key="5">
    <source>
        <dbReference type="Pfam" id="PF04073"/>
    </source>
</evidence>
<keyword evidence="2 4" id="KW-0648">Protein biosynthesis</keyword>